<comment type="subcellular location">
    <subcellularLocation>
        <location evidence="1">Cell membrane</location>
        <topology evidence="1">Multi-pass membrane protein</topology>
    </subcellularLocation>
</comment>
<evidence type="ECO:0000256" key="5">
    <source>
        <dbReference type="ARBA" id="ARBA00023040"/>
    </source>
</evidence>
<evidence type="ECO:0000259" key="10">
    <source>
        <dbReference type="PROSITE" id="PS50262"/>
    </source>
</evidence>
<keyword evidence="8" id="KW-0807">Transducer</keyword>
<gene>
    <name evidence="11" type="ORF">BV898_04157</name>
</gene>
<evidence type="ECO:0000256" key="6">
    <source>
        <dbReference type="ARBA" id="ARBA00023136"/>
    </source>
</evidence>
<evidence type="ECO:0000256" key="8">
    <source>
        <dbReference type="ARBA" id="ARBA00023224"/>
    </source>
</evidence>
<evidence type="ECO:0000256" key="4">
    <source>
        <dbReference type="ARBA" id="ARBA00022989"/>
    </source>
</evidence>
<dbReference type="EMBL" id="MTYJ01000020">
    <property type="protein sequence ID" value="OQV21945.1"/>
    <property type="molecule type" value="Genomic_DNA"/>
</dbReference>
<feature type="transmembrane region" description="Helical" evidence="9">
    <location>
        <begin position="20"/>
        <end position="45"/>
    </location>
</feature>
<sequence length="252" mass="27763">MNNSTNLNATKLSYYSWTYQVFGVILIPIALGGFLGSILCVWTICKGHHGQKTSSKLLFVNLCLATFLFCGLVCPFHIYGGIIQQRSFLASRPFSHDFCSFLALTHFVTLTASAYAHSVIAVNRLLAVVVTGRLHALAKSNWYTGSLIVLTWVIAVVIFTPPLLGGGGAYGFSADSMKCSFIAVFSSAYVIWYKVINSLAPFIIMVVCYSCIFWKVSVSKRRVPSAKLSDQMARESLFSPVLAQCWPRKGKN</sequence>
<evidence type="ECO:0000256" key="7">
    <source>
        <dbReference type="ARBA" id="ARBA00023170"/>
    </source>
</evidence>
<feature type="transmembrane region" description="Helical" evidence="9">
    <location>
        <begin position="57"/>
        <end position="79"/>
    </location>
</feature>
<keyword evidence="3 9" id="KW-0812">Transmembrane</keyword>
<dbReference type="PRINTS" id="PR00237">
    <property type="entry name" value="GPCRRHODOPSN"/>
</dbReference>
<dbReference type="AlphaFoldDB" id="A0A1W0X364"/>
<keyword evidence="2" id="KW-1003">Cell membrane</keyword>
<feature type="domain" description="G-protein coupled receptors family 1 profile" evidence="10">
    <location>
        <begin position="36"/>
        <end position="252"/>
    </location>
</feature>
<dbReference type="InterPro" id="IPR000276">
    <property type="entry name" value="GPCR_Rhodpsn"/>
</dbReference>
<reference evidence="12" key="1">
    <citation type="submission" date="2017-01" db="EMBL/GenBank/DDBJ databases">
        <title>Comparative genomics of anhydrobiosis in the tardigrade Hypsibius dujardini.</title>
        <authorList>
            <person name="Yoshida Y."/>
            <person name="Koutsovoulos G."/>
            <person name="Laetsch D."/>
            <person name="Stevens L."/>
            <person name="Kumar S."/>
            <person name="Horikawa D."/>
            <person name="Ishino K."/>
            <person name="Komine S."/>
            <person name="Tomita M."/>
            <person name="Blaxter M."/>
            <person name="Arakawa K."/>
        </authorList>
    </citation>
    <scope>NUCLEOTIDE SEQUENCE [LARGE SCALE GENOMIC DNA]</scope>
    <source>
        <strain evidence="12">Z151</strain>
    </source>
</reference>
<name>A0A1W0X364_HYPEX</name>
<evidence type="ECO:0000256" key="1">
    <source>
        <dbReference type="ARBA" id="ARBA00004651"/>
    </source>
</evidence>
<dbReference type="Gene3D" id="1.20.1070.10">
    <property type="entry name" value="Rhodopsin 7-helix transmembrane proteins"/>
    <property type="match status" value="1"/>
</dbReference>
<organism evidence="11 12">
    <name type="scientific">Hypsibius exemplaris</name>
    <name type="common">Freshwater tardigrade</name>
    <dbReference type="NCBI Taxonomy" id="2072580"/>
    <lineage>
        <taxon>Eukaryota</taxon>
        <taxon>Metazoa</taxon>
        <taxon>Ecdysozoa</taxon>
        <taxon>Tardigrada</taxon>
        <taxon>Eutardigrada</taxon>
        <taxon>Parachela</taxon>
        <taxon>Hypsibioidea</taxon>
        <taxon>Hypsibiidae</taxon>
        <taxon>Hypsibius</taxon>
    </lineage>
</organism>
<evidence type="ECO:0000256" key="9">
    <source>
        <dbReference type="SAM" id="Phobius"/>
    </source>
</evidence>
<feature type="transmembrane region" description="Helical" evidence="9">
    <location>
        <begin position="199"/>
        <end position="218"/>
    </location>
</feature>
<evidence type="ECO:0000313" key="11">
    <source>
        <dbReference type="EMBL" id="OQV21945.1"/>
    </source>
</evidence>
<keyword evidence="12" id="KW-1185">Reference proteome</keyword>
<keyword evidence="6 9" id="KW-0472">Membrane</keyword>
<dbReference type="PROSITE" id="PS50262">
    <property type="entry name" value="G_PROTEIN_RECEP_F1_2"/>
    <property type="match status" value="1"/>
</dbReference>
<evidence type="ECO:0000256" key="3">
    <source>
        <dbReference type="ARBA" id="ARBA00022692"/>
    </source>
</evidence>
<dbReference type="OrthoDB" id="6117944at2759"/>
<proteinExistence type="predicted"/>
<keyword evidence="4 9" id="KW-1133">Transmembrane helix</keyword>
<accession>A0A1W0X364</accession>
<keyword evidence="5" id="KW-0297">G-protein coupled receptor</keyword>
<feature type="transmembrane region" description="Helical" evidence="9">
    <location>
        <begin position="142"/>
        <end position="164"/>
    </location>
</feature>
<dbReference type="GO" id="GO:0004930">
    <property type="term" value="F:G protein-coupled receptor activity"/>
    <property type="evidence" value="ECO:0007669"/>
    <property type="project" value="UniProtKB-KW"/>
</dbReference>
<dbReference type="InterPro" id="IPR017452">
    <property type="entry name" value="GPCR_Rhodpsn_7TM"/>
</dbReference>
<evidence type="ECO:0000313" key="12">
    <source>
        <dbReference type="Proteomes" id="UP000192578"/>
    </source>
</evidence>
<dbReference type="GO" id="GO:0005886">
    <property type="term" value="C:plasma membrane"/>
    <property type="evidence" value="ECO:0007669"/>
    <property type="project" value="UniProtKB-SubCell"/>
</dbReference>
<evidence type="ECO:0000256" key="2">
    <source>
        <dbReference type="ARBA" id="ARBA00022475"/>
    </source>
</evidence>
<dbReference type="Proteomes" id="UP000192578">
    <property type="component" value="Unassembled WGS sequence"/>
</dbReference>
<dbReference type="CDD" id="cd00637">
    <property type="entry name" value="7tm_classA_rhodopsin-like"/>
    <property type="match status" value="1"/>
</dbReference>
<dbReference type="SUPFAM" id="SSF81321">
    <property type="entry name" value="Family A G protein-coupled receptor-like"/>
    <property type="match status" value="1"/>
</dbReference>
<protein>
    <recommendedName>
        <fullName evidence="10">G-protein coupled receptors family 1 profile domain-containing protein</fullName>
    </recommendedName>
</protein>
<comment type="caution">
    <text evidence="11">The sequence shown here is derived from an EMBL/GenBank/DDBJ whole genome shotgun (WGS) entry which is preliminary data.</text>
</comment>
<dbReference type="PANTHER" id="PTHR22752">
    <property type="entry name" value="G PROTEIN-COUPLED RECEPTOR"/>
    <property type="match status" value="1"/>
</dbReference>
<dbReference type="Pfam" id="PF00001">
    <property type="entry name" value="7tm_1"/>
    <property type="match status" value="1"/>
</dbReference>
<keyword evidence="7" id="KW-0675">Receptor</keyword>